<accession>A0ABW4ZN75</accession>
<sequence length="315" mass="35861">MSKVLIRRITLIILTVITFNSCQKDGFYISKPVAENEAQADISTSSSPSGTTYNHYHGLYIDSTSSIMGDTVKENSLLRWCLSKRINTLSFYDLTQAMTPAKAGHLARFLKLAKTQYGIKENTAVVGSDAFISSYLDSFNRSKTDTLERFNTLNLEKEWWNGDGTFKNYVKILTKLKQWGRAQTPMVKTEEYIGWFVRPSGKELYMANELVKNSDRILVHVYQQALSFQYVLGRLSYLGQAAKSQGKIFPIVIIFSAEPGFSADYFRIYDFEDAYGIITSGYLNSDFPGKENIKLVGYQIFDYSYAKSVKPIMLW</sequence>
<evidence type="ECO:0000313" key="1">
    <source>
        <dbReference type="EMBL" id="MFD2163523.1"/>
    </source>
</evidence>
<organism evidence="1 2">
    <name type="scientific">Paradesertivirga mongoliensis</name>
    <dbReference type="NCBI Taxonomy" id="2100740"/>
    <lineage>
        <taxon>Bacteria</taxon>
        <taxon>Pseudomonadati</taxon>
        <taxon>Bacteroidota</taxon>
        <taxon>Sphingobacteriia</taxon>
        <taxon>Sphingobacteriales</taxon>
        <taxon>Sphingobacteriaceae</taxon>
        <taxon>Paradesertivirga</taxon>
    </lineage>
</organism>
<comment type="caution">
    <text evidence="1">The sequence shown here is derived from an EMBL/GenBank/DDBJ whole genome shotgun (WGS) entry which is preliminary data.</text>
</comment>
<reference evidence="2" key="1">
    <citation type="journal article" date="2019" name="Int. J. Syst. Evol. Microbiol.">
        <title>The Global Catalogue of Microorganisms (GCM) 10K type strain sequencing project: providing services to taxonomists for standard genome sequencing and annotation.</title>
        <authorList>
            <consortium name="The Broad Institute Genomics Platform"/>
            <consortium name="The Broad Institute Genome Sequencing Center for Infectious Disease"/>
            <person name="Wu L."/>
            <person name="Ma J."/>
        </authorList>
    </citation>
    <scope>NUCLEOTIDE SEQUENCE [LARGE SCALE GENOMIC DNA]</scope>
    <source>
        <strain evidence="2">KCTC 42217</strain>
    </source>
</reference>
<proteinExistence type="predicted"/>
<protein>
    <recommendedName>
        <fullName evidence="3">Lipoprotein</fullName>
    </recommendedName>
</protein>
<dbReference type="RefSeq" id="WP_255900737.1">
    <property type="nucleotide sequence ID" value="NZ_JAFMZO010000002.1"/>
</dbReference>
<dbReference type="Proteomes" id="UP001597387">
    <property type="component" value="Unassembled WGS sequence"/>
</dbReference>
<dbReference type="EMBL" id="JBHUHZ010000002">
    <property type="protein sequence ID" value="MFD2163523.1"/>
    <property type="molecule type" value="Genomic_DNA"/>
</dbReference>
<keyword evidence="2" id="KW-1185">Reference proteome</keyword>
<evidence type="ECO:0000313" key="2">
    <source>
        <dbReference type="Proteomes" id="UP001597387"/>
    </source>
</evidence>
<gene>
    <name evidence="1" type="ORF">ACFSJU_14030</name>
</gene>
<name>A0ABW4ZN75_9SPHI</name>
<evidence type="ECO:0008006" key="3">
    <source>
        <dbReference type="Google" id="ProtNLM"/>
    </source>
</evidence>